<dbReference type="RefSeq" id="WP_061913660.1">
    <property type="nucleotide sequence ID" value="NZ_DF967971.1"/>
</dbReference>
<gene>
    <name evidence="3" type="ORF">AC812_03295</name>
</gene>
<dbReference type="STRING" id="360411.AC812_03295"/>
<dbReference type="SUPFAM" id="SSF49452">
    <property type="entry name" value="Starch-binding domain-like"/>
    <property type="match status" value="1"/>
</dbReference>
<dbReference type="GO" id="GO:0003677">
    <property type="term" value="F:DNA binding"/>
    <property type="evidence" value="ECO:0007669"/>
    <property type="project" value="InterPro"/>
</dbReference>
<keyword evidence="4" id="KW-1185">Reference proteome</keyword>
<dbReference type="InterPro" id="IPR013670">
    <property type="entry name" value="EcoEI_R_C_dom"/>
</dbReference>
<dbReference type="Pfam" id="PF04851">
    <property type="entry name" value="ResIII"/>
    <property type="match status" value="1"/>
</dbReference>
<dbReference type="PROSITE" id="PS51192">
    <property type="entry name" value="HELICASE_ATP_BIND_1"/>
    <property type="match status" value="1"/>
</dbReference>
<dbReference type="GO" id="GO:0004519">
    <property type="term" value="F:endonuclease activity"/>
    <property type="evidence" value="ECO:0007669"/>
    <property type="project" value="UniProtKB-KW"/>
</dbReference>
<dbReference type="GO" id="GO:0030246">
    <property type="term" value="F:carbohydrate binding"/>
    <property type="evidence" value="ECO:0007669"/>
    <property type="project" value="InterPro"/>
</dbReference>
<dbReference type="InterPro" id="IPR013784">
    <property type="entry name" value="Carb-bd-like_fold"/>
</dbReference>
<dbReference type="InterPro" id="IPR027417">
    <property type="entry name" value="P-loop_NTPase"/>
</dbReference>
<dbReference type="PATRIC" id="fig|360411.5.peg.3537"/>
<proteinExistence type="predicted"/>
<keyword evidence="3" id="KW-0378">Hydrolase</keyword>
<dbReference type="NCBIfam" id="NF046051">
    <property type="entry name" value="restrict_EcoAI"/>
    <property type="match status" value="1"/>
</dbReference>
<feature type="domain" description="Helicase ATP-binding" evidence="1">
    <location>
        <begin position="199"/>
        <end position="368"/>
    </location>
</feature>
<dbReference type="Gene3D" id="3.40.50.300">
    <property type="entry name" value="P-loop containing nucleotide triphosphate hydrolases"/>
    <property type="match status" value="2"/>
</dbReference>
<dbReference type="GO" id="GO:0005524">
    <property type="term" value="F:ATP binding"/>
    <property type="evidence" value="ECO:0007669"/>
    <property type="project" value="InterPro"/>
</dbReference>
<dbReference type="Pfam" id="PF00271">
    <property type="entry name" value="Helicase_C"/>
    <property type="match status" value="1"/>
</dbReference>
<dbReference type="PROSITE" id="PS51194">
    <property type="entry name" value="HELICASE_CTER"/>
    <property type="match status" value="1"/>
</dbReference>
<dbReference type="Pfam" id="PF08463">
    <property type="entry name" value="EcoEI_R_C"/>
    <property type="match status" value="1"/>
</dbReference>
<dbReference type="PANTHER" id="PTHR47396:SF1">
    <property type="entry name" value="ATP-DEPENDENT HELICASE IRC3-RELATED"/>
    <property type="match status" value="1"/>
</dbReference>
<protein>
    <submittedName>
        <fullName evidence="3">Restriction endonuclease subunit R</fullName>
    </submittedName>
</protein>
<dbReference type="AlphaFoldDB" id="A0A0P6XMG5"/>
<dbReference type="InterPro" id="IPR050742">
    <property type="entry name" value="Helicase_Restrict-Modif_Enz"/>
</dbReference>
<keyword evidence="3" id="KW-0540">Nuclease</keyword>
<keyword evidence="3" id="KW-0255">Endonuclease</keyword>
<evidence type="ECO:0000313" key="4">
    <source>
        <dbReference type="Proteomes" id="UP000050514"/>
    </source>
</evidence>
<dbReference type="OrthoDB" id="9758243at2"/>
<dbReference type="GO" id="GO:0006304">
    <property type="term" value="P:DNA modification"/>
    <property type="evidence" value="ECO:0007669"/>
    <property type="project" value="InterPro"/>
</dbReference>
<dbReference type="PANTHER" id="PTHR47396">
    <property type="entry name" value="TYPE I RESTRICTION ENZYME ECOKI R PROTEIN"/>
    <property type="match status" value="1"/>
</dbReference>
<dbReference type="GO" id="GO:0016787">
    <property type="term" value="F:hydrolase activity"/>
    <property type="evidence" value="ECO:0007669"/>
    <property type="project" value="InterPro"/>
</dbReference>
<dbReference type="SUPFAM" id="SSF52540">
    <property type="entry name" value="P-loop containing nucleoside triphosphate hydrolases"/>
    <property type="match status" value="2"/>
</dbReference>
<dbReference type="InterPro" id="IPR006935">
    <property type="entry name" value="Helicase/UvrB_N"/>
</dbReference>
<evidence type="ECO:0000313" key="3">
    <source>
        <dbReference type="EMBL" id="KPL77574.1"/>
    </source>
</evidence>
<dbReference type="InterPro" id="IPR014001">
    <property type="entry name" value="Helicase_ATP-bd"/>
</dbReference>
<comment type="caution">
    <text evidence="3">The sequence shown here is derived from an EMBL/GenBank/DDBJ whole genome shotgun (WGS) entry which is preliminary data.</text>
</comment>
<sequence>MPLNESDTRAQLIDPQLNRAGWTQSQVTREFYYRKDWEYAPGRIILRGGKVEREKPRRVDYLLRYTDAFPIAVVEAKAEAEPAALGLEQAKQYARDNHLMFAYATNGHQIIEWDGFTNTTREIAEFPSPDELWNRWKLNTGLNIEEEVHQTRELRPVYNAALARARAHNPILHPYAPPEATRGSMPRYFQEVAIREVLVRIMRGQKRILLTMATGTGKTFTAMQIVWKLIKSEWLFQNRGRTGRVLFLADRVVLRNQAYNAFSPFAGSHGDPRHMIDNPNRLSLQHDLYFGIYQTLWSQDEKGKRLFEKFPRDFFDVVIIDEAHRSGFGTWKEILDHFESAIHLGMTATPKQDENVDTYAYFCSEEPAIPLDPHHPEKGSIHPPAYSYSLAQGIEDGFLATYKVHRVRTNIDRDGLHISEVIEQGAEVIAPEDADVREEYFTPQFEREIRLPDRTQTLVRHLARLLREFGPTHKTMVFCVDMDHAQEVARLLNNEFADLGYDEDYAVPIVSEEGEQAHRWLANFQDSDRKFPVVAVTAELLSTGVDVPSCRNIVFMKTIQSPILFKQIIGRGSRVDPVTGKYWFRIIDYTNATRLLDKTWDCPPTPIDQPVPLREQTASISGTVRLAESGEVIVGASVAVMAAPNDQRGPILTDQNGAFRFDYLPAGEVTLIAYGLRLNRRQIKVQTQAYQTVTVDIELKPVREDEVKVITVRNLEVTIAEEATFVVAGLDEPLTLEQYIDYSRQRIMAIAPDWQAMLAKWQEQTSRDEVQQQLERENVHADVLAEVLKVQDADPLDVIGYVAFQRQPIPTRRQRVQQFLRKQNGWLAAFPPERRVVIETLLEKYGEGGLRQLTDPLVYRLPPFRSMGELRGVAKRFGSVEALRETISELQRRLYLE</sequence>
<evidence type="ECO:0000259" key="1">
    <source>
        <dbReference type="PROSITE" id="PS51192"/>
    </source>
</evidence>
<dbReference type="Gene3D" id="3.90.1570.30">
    <property type="match status" value="1"/>
</dbReference>
<reference evidence="3 4" key="1">
    <citation type="submission" date="2015-07" db="EMBL/GenBank/DDBJ databases">
        <title>Draft genome of Bellilinea caldifistulae DSM 17877.</title>
        <authorList>
            <person name="Hemp J."/>
            <person name="Ward L.M."/>
            <person name="Pace L.A."/>
            <person name="Fischer W.W."/>
        </authorList>
    </citation>
    <scope>NUCLEOTIDE SEQUENCE [LARGE SCALE GENOMIC DNA]</scope>
    <source>
        <strain evidence="3 4">GOMI-1</strain>
    </source>
</reference>
<dbReference type="EMBL" id="LGHJ01000009">
    <property type="protein sequence ID" value="KPL77574.1"/>
    <property type="molecule type" value="Genomic_DNA"/>
</dbReference>
<dbReference type="CDD" id="cd18799">
    <property type="entry name" value="SF2_C_EcoAI-like"/>
    <property type="match status" value="1"/>
</dbReference>
<accession>A0A0P6XMG5</accession>
<dbReference type="Pfam" id="PF13620">
    <property type="entry name" value="CarboxypepD_reg"/>
    <property type="match status" value="1"/>
</dbReference>
<organism evidence="3 4">
    <name type="scientific">Bellilinea caldifistulae</name>
    <dbReference type="NCBI Taxonomy" id="360411"/>
    <lineage>
        <taxon>Bacteria</taxon>
        <taxon>Bacillati</taxon>
        <taxon>Chloroflexota</taxon>
        <taxon>Anaerolineae</taxon>
        <taxon>Anaerolineales</taxon>
        <taxon>Anaerolineaceae</taxon>
        <taxon>Bellilinea</taxon>
    </lineage>
</organism>
<evidence type="ECO:0000259" key="2">
    <source>
        <dbReference type="PROSITE" id="PS51194"/>
    </source>
</evidence>
<feature type="domain" description="Helicase C-terminal" evidence="2">
    <location>
        <begin position="457"/>
        <end position="619"/>
    </location>
</feature>
<dbReference type="CDD" id="cd18032">
    <property type="entry name" value="DEXHc_RE_I_III_res"/>
    <property type="match status" value="1"/>
</dbReference>
<dbReference type="InterPro" id="IPR001650">
    <property type="entry name" value="Helicase_C-like"/>
</dbReference>
<dbReference type="Proteomes" id="UP000050514">
    <property type="component" value="Unassembled WGS sequence"/>
</dbReference>
<dbReference type="SMART" id="SM00487">
    <property type="entry name" value="DEXDc"/>
    <property type="match status" value="1"/>
</dbReference>
<name>A0A0P6XMG5_9CHLR</name>
<dbReference type="Gene3D" id="2.60.40.1120">
    <property type="entry name" value="Carboxypeptidase-like, regulatory domain"/>
    <property type="match status" value="1"/>
</dbReference>
<dbReference type="GO" id="GO:0005829">
    <property type="term" value="C:cytosol"/>
    <property type="evidence" value="ECO:0007669"/>
    <property type="project" value="TreeGrafter"/>
</dbReference>